<dbReference type="EMBL" id="KQ965732">
    <property type="protein sequence ID" value="KXS21652.1"/>
    <property type="molecule type" value="Genomic_DNA"/>
</dbReference>
<protein>
    <submittedName>
        <fullName evidence="2">Uncharacterized protein</fullName>
    </submittedName>
</protein>
<evidence type="ECO:0000313" key="2">
    <source>
        <dbReference type="EMBL" id="KXS21652.1"/>
    </source>
</evidence>
<feature type="region of interest" description="Disordered" evidence="1">
    <location>
        <begin position="200"/>
        <end position="243"/>
    </location>
</feature>
<dbReference type="OrthoDB" id="28245at2759"/>
<evidence type="ECO:0000313" key="3">
    <source>
        <dbReference type="Proteomes" id="UP000070544"/>
    </source>
</evidence>
<proteinExistence type="predicted"/>
<name>A0A139AY29_GONPJ</name>
<accession>A0A139AY29</accession>
<dbReference type="SUPFAM" id="SSF48350">
    <property type="entry name" value="GTPase activation domain, GAP"/>
    <property type="match status" value="1"/>
</dbReference>
<dbReference type="AlphaFoldDB" id="A0A139AY29"/>
<feature type="compositionally biased region" description="Low complexity" evidence="1">
    <location>
        <begin position="225"/>
        <end position="243"/>
    </location>
</feature>
<dbReference type="Proteomes" id="UP000070544">
    <property type="component" value="Unassembled WGS sequence"/>
</dbReference>
<organism evidence="2 3">
    <name type="scientific">Gonapodya prolifera (strain JEL478)</name>
    <name type="common">Monoblepharis prolifera</name>
    <dbReference type="NCBI Taxonomy" id="1344416"/>
    <lineage>
        <taxon>Eukaryota</taxon>
        <taxon>Fungi</taxon>
        <taxon>Fungi incertae sedis</taxon>
        <taxon>Chytridiomycota</taxon>
        <taxon>Chytridiomycota incertae sedis</taxon>
        <taxon>Monoblepharidomycetes</taxon>
        <taxon>Monoblepharidales</taxon>
        <taxon>Gonapodyaceae</taxon>
        <taxon>Gonapodya</taxon>
    </lineage>
</organism>
<reference evidence="2 3" key="1">
    <citation type="journal article" date="2015" name="Genome Biol. Evol.">
        <title>Phylogenomic analyses indicate that early fungi evolved digesting cell walls of algal ancestors of land plants.</title>
        <authorList>
            <person name="Chang Y."/>
            <person name="Wang S."/>
            <person name="Sekimoto S."/>
            <person name="Aerts A.L."/>
            <person name="Choi C."/>
            <person name="Clum A."/>
            <person name="LaButti K.M."/>
            <person name="Lindquist E.A."/>
            <person name="Yee Ngan C."/>
            <person name="Ohm R.A."/>
            <person name="Salamov A.A."/>
            <person name="Grigoriev I.V."/>
            <person name="Spatafora J.W."/>
            <person name="Berbee M.L."/>
        </authorList>
    </citation>
    <scope>NUCLEOTIDE SEQUENCE [LARGE SCALE GENOMIC DNA]</scope>
    <source>
        <strain evidence="2 3">JEL478</strain>
    </source>
</reference>
<keyword evidence="3" id="KW-1185">Reference proteome</keyword>
<dbReference type="InterPro" id="IPR008936">
    <property type="entry name" value="Rho_GTPase_activation_prot"/>
</dbReference>
<evidence type="ECO:0000256" key="1">
    <source>
        <dbReference type="SAM" id="MobiDB-lite"/>
    </source>
</evidence>
<dbReference type="Gene3D" id="1.10.506.10">
    <property type="entry name" value="GTPase Activation - p120gap, domain 1"/>
    <property type="match status" value="1"/>
</dbReference>
<gene>
    <name evidence="2" type="ORF">M427DRAFT_275777</name>
</gene>
<sequence length="300" mass="33302">MKRSASTKSWTLSKGRSKSEAGVIVDLEQPKMDHVHSHIEDILCSDDLNLLTLICGTQFGSETTSVLARSFLTMLRLKEPKLEEILIRRVLRKRIKTFCERQRDLSDILRDNSMSCMLISSFAHRDGRQYLLSALETPLLECFTLFGTEIPPGDVSSSQQRMKSACDTILTSILTTKHLIPPSIRMLALIIVEELAAEPPESSRKQDPLSAGMQSTLDPSTYNISRGNGSNSSSQLSAMLSSASERSHCHSDVTFEECNPPLPTGNGNQWSTTSTLQRLAGKCRSQELTRFSRRTSSFGS</sequence>
<feature type="compositionally biased region" description="Polar residues" evidence="1">
    <location>
        <begin position="212"/>
        <end position="224"/>
    </location>
</feature>